<evidence type="ECO:0000259" key="5">
    <source>
        <dbReference type="PROSITE" id="PS51379"/>
    </source>
</evidence>
<dbReference type="PROSITE" id="PS51379">
    <property type="entry name" value="4FE4S_FER_2"/>
    <property type="match status" value="2"/>
</dbReference>
<gene>
    <name evidence="6" type="ORF">HJG54_29565</name>
</gene>
<dbReference type="PANTHER" id="PTHR43687">
    <property type="entry name" value="ADENYLYLSULFATE REDUCTASE, BETA SUBUNIT"/>
    <property type="match status" value="1"/>
</dbReference>
<dbReference type="InterPro" id="IPR017896">
    <property type="entry name" value="4Fe4S_Fe-S-bd"/>
</dbReference>
<evidence type="ECO:0000256" key="3">
    <source>
        <dbReference type="ARBA" id="ARBA00023004"/>
    </source>
</evidence>
<keyword evidence="3" id="KW-0408">Iron</keyword>
<sequence>MIELVSESRCIHCNLCIHVCPTNVFEPVAGQPPRIARQSDCQTCFICEVYCPVDALYVAPEADMNVPVNEAELAEAKLLGSYRANIGWGTGRQKQAQQDQTFHLLRKL</sequence>
<dbReference type="GO" id="GO:0046872">
    <property type="term" value="F:metal ion binding"/>
    <property type="evidence" value="ECO:0007669"/>
    <property type="project" value="UniProtKB-KW"/>
</dbReference>
<dbReference type="GO" id="GO:0051539">
    <property type="term" value="F:4 iron, 4 sulfur cluster binding"/>
    <property type="evidence" value="ECO:0007669"/>
    <property type="project" value="UniProtKB-KW"/>
</dbReference>
<proteinExistence type="predicted"/>
<name>A0AA96WJH0_9CYAN</name>
<keyword evidence="4" id="KW-0411">Iron-sulfur</keyword>
<feature type="domain" description="4Fe-4S ferredoxin-type" evidence="5">
    <location>
        <begin position="1"/>
        <end position="30"/>
    </location>
</feature>
<dbReference type="SUPFAM" id="SSF54862">
    <property type="entry name" value="4Fe-4S ferredoxins"/>
    <property type="match status" value="1"/>
</dbReference>
<dbReference type="PROSITE" id="PS00198">
    <property type="entry name" value="4FE4S_FER_1"/>
    <property type="match status" value="2"/>
</dbReference>
<dbReference type="Pfam" id="PF00037">
    <property type="entry name" value="Fer4"/>
    <property type="match status" value="1"/>
</dbReference>
<dbReference type="Gene3D" id="3.30.70.20">
    <property type="match status" value="1"/>
</dbReference>
<protein>
    <submittedName>
        <fullName evidence="6">Ferredoxin family protein</fullName>
    </submittedName>
</protein>
<dbReference type="AlphaFoldDB" id="A0AA96WJH0"/>
<keyword evidence="2" id="KW-0479">Metal-binding</keyword>
<dbReference type="InterPro" id="IPR050572">
    <property type="entry name" value="Fe-S_Ferredoxin"/>
</dbReference>
<dbReference type="EMBL" id="CP053587">
    <property type="protein sequence ID" value="WNZ27067.1"/>
    <property type="molecule type" value="Genomic_DNA"/>
</dbReference>
<dbReference type="PANTHER" id="PTHR43687:SF4">
    <property type="entry name" value="BLR5484 PROTEIN"/>
    <property type="match status" value="1"/>
</dbReference>
<accession>A0AA96WJH0</accession>
<dbReference type="InterPro" id="IPR017900">
    <property type="entry name" value="4Fe4S_Fe_S_CS"/>
</dbReference>
<evidence type="ECO:0000256" key="4">
    <source>
        <dbReference type="ARBA" id="ARBA00023014"/>
    </source>
</evidence>
<reference evidence="6" key="1">
    <citation type="submission" date="2020-05" db="EMBL/GenBank/DDBJ databases">
        <authorList>
            <person name="Zhu T."/>
            <person name="Keshari N."/>
            <person name="Lu X."/>
        </authorList>
    </citation>
    <scope>NUCLEOTIDE SEQUENCE</scope>
    <source>
        <strain evidence="6">NK1-12</strain>
    </source>
</reference>
<evidence type="ECO:0000256" key="2">
    <source>
        <dbReference type="ARBA" id="ARBA00022723"/>
    </source>
</evidence>
<organism evidence="6">
    <name type="scientific">Leptolyngbya sp. NK1-12</name>
    <dbReference type="NCBI Taxonomy" id="2547451"/>
    <lineage>
        <taxon>Bacteria</taxon>
        <taxon>Bacillati</taxon>
        <taxon>Cyanobacteriota</taxon>
        <taxon>Cyanophyceae</taxon>
        <taxon>Leptolyngbyales</taxon>
        <taxon>Leptolyngbyaceae</taxon>
        <taxon>Leptolyngbya group</taxon>
        <taxon>Leptolyngbya</taxon>
    </lineage>
</organism>
<evidence type="ECO:0000256" key="1">
    <source>
        <dbReference type="ARBA" id="ARBA00022485"/>
    </source>
</evidence>
<dbReference type="RefSeq" id="WP_316436675.1">
    <property type="nucleotide sequence ID" value="NZ_CP053587.1"/>
</dbReference>
<feature type="domain" description="4Fe-4S ferredoxin-type" evidence="5">
    <location>
        <begin position="31"/>
        <end position="61"/>
    </location>
</feature>
<evidence type="ECO:0000313" key="6">
    <source>
        <dbReference type="EMBL" id="WNZ27067.1"/>
    </source>
</evidence>
<keyword evidence="1" id="KW-0004">4Fe-4S</keyword>